<feature type="compositionally biased region" description="Polar residues" evidence="1">
    <location>
        <begin position="1"/>
        <end position="14"/>
    </location>
</feature>
<dbReference type="HOGENOM" id="CLU_2581902_0_0_5"/>
<gene>
    <name evidence="2" type="ordered locus">Atu1566</name>
</gene>
<dbReference type="EMBL" id="AE007869">
    <property type="protein sequence ID" value="AAL42570.2"/>
    <property type="molecule type" value="Genomic_DNA"/>
</dbReference>
<accession>Q8UF34</accession>
<reference evidence="2 3" key="1">
    <citation type="journal article" date="2001" name="Science">
        <title>The genome of the natural genetic engineer Agrobacterium tumefaciens C58.</title>
        <authorList>
            <person name="Wood D.W."/>
            <person name="Setubal J.C."/>
            <person name="Kaul R."/>
            <person name="Monks D.E."/>
            <person name="Kitajima J.P."/>
            <person name="Okura V.K."/>
            <person name="Zhou Y."/>
            <person name="Chen L."/>
            <person name="Wood G.E."/>
            <person name="Almeida N.F.Jr."/>
            <person name="Woo L."/>
            <person name="Chen Y."/>
            <person name="Paulsen I.T."/>
            <person name="Eisen J.A."/>
            <person name="Karp P.D."/>
            <person name="Bovee D.Sr."/>
            <person name="Chapman P."/>
            <person name="Clendenning J."/>
            <person name="Deatherage G."/>
            <person name="Gillet W."/>
            <person name="Grant C."/>
            <person name="Kutyavin T."/>
            <person name="Levy R."/>
            <person name="Li M.J."/>
            <person name="McClelland E."/>
            <person name="Palmieri A."/>
            <person name="Raymond C."/>
            <person name="Rouse G."/>
            <person name="Saenphimmachak C."/>
            <person name="Wu Z."/>
            <person name="Romero P."/>
            <person name="Gordon D."/>
            <person name="Zhang S."/>
            <person name="Yoo H."/>
            <person name="Tao Y."/>
            <person name="Biddle P."/>
            <person name="Jung M."/>
            <person name="Krespan W."/>
            <person name="Perry M."/>
            <person name="Gordon-Kamm B."/>
            <person name="Liao L."/>
            <person name="Kim S."/>
            <person name="Hendrick C."/>
            <person name="Zhao Z.Y."/>
            <person name="Dolan M."/>
            <person name="Chumley F."/>
            <person name="Tingey S.V."/>
            <person name="Tomb J.F."/>
            <person name="Gordon M.P."/>
            <person name="Olson M.V."/>
            <person name="Nester E.W."/>
        </authorList>
    </citation>
    <scope>NUCLEOTIDE SEQUENCE [LARGE SCALE GENOMIC DNA]</scope>
    <source>
        <strain evidence="3">C58 / ATCC 33970</strain>
    </source>
</reference>
<evidence type="ECO:0000313" key="3">
    <source>
        <dbReference type="Proteomes" id="UP000000813"/>
    </source>
</evidence>
<organism evidence="2 3">
    <name type="scientific">Agrobacterium fabrum (strain C58 / ATCC 33970)</name>
    <name type="common">Agrobacterium tumefaciens (strain C58)</name>
    <dbReference type="NCBI Taxonomy" id="176299"/>
    <lineage>
        <taxon>Bacteria</taxon>
        <taxon>Pseudomonadati</taxon>
        <taxon>Pseudomonadota</taxon>
        <taxon>Alphaproteobacteria</taxon>
        <taxon>Hyphomicrobiales</taxon>
        <taxon>Rhizobiaceae</taxon>
        <taxon>Rhizobium/Agrobacterium group</taxon>
        <taxon>Agrobacterium</taxon>
        <taxon>Agrobacterium tumefaciens complex</taxon>
    </lineage>
</organism>
<dbReference type="EnsemblBacteria" id="AAL42570">
    <property type="protein sequence ID" value="AAL42570"/>
    <property type="gene ID" value="Atu1566"/>
</dbReference>
<sequence length="80" mass="9183">MADNSSSARTSPTNHGKRSLSFGNTTRRVVATTRNPTYSFFTQQTKAFMIICLDRWRNRLPAGITQSSKEAWEEWRPLFA</sequence>
<keyword evidence="3" id="KW-1185">Reference proteome</keyword>
<name>Q8UF34_AGRFC</name>
<evidence type="ECO:0000313" key="2">
    <source>
        <dbReference type="EMBL" id="AAL42570.2"/>
    </source>
</evidence>
<dbReference type="AlphaFoldDB" id="Q8UF34"/>
<evidence type="ECO:0000256" key="1">
    <source>
        <dbReference type="SAM" id="MobiDB-lite"/>
    </source>
</evidence>
<dbReference type="KEGG" id="atu:Atu1566"/>
<feature type="region of interest" description="Disordered" evidence="1">
    <location>
        <begin position="1"/>
        <end position="26"/>
    </location>
</feature>
<protein>
    <submittedName>
        <fullName evidence="2">Uncharacterized protein</fullName>
    </submittedName>
</protein>
<dbReference type="STRING" id="176299.Atu1566"/>
<proteinExistence type="predicted"/>
<dbReference type="Proteomes" id="UP000000813">
    <property type="component" value="Chromosome circular"/>
</dbReference>
<reference evidence="2 3" key="2">
    <citation type="journal article" date="2001" name="Science">
        <title>Genome sequence of the plant pathogen and biotechnology agent Agrobacterium tumefaciens C58.</title>
        <authorList>
            <person name="Goodner B."/>
            <person name="Hinkle G."/>
            <person name="Gattung S."/>
            <person name="Miller N."/>
            <person name="Blanchard M."/>
            <person name="Qurollo B."/>
            <person name="Goldman B.S."/>
            <person name="Cao Y."/>
            <person name="Askenazi M."/>
            <person name="Halling C."/>
            <person name="Mullin L."/>
            <person name="Houmiel K."/>
            <person name="Gordon J."/>
            <person name="Vaudin M."/>
            <person name="Iartchouk O."/>
            <person name="Epp A."/>
            <person name="Liu F."/>
            <person name="Wollam C."/>
            <person name="Allinger M."/>
            <person name="Doughty D."/>
            <person name="Scott C."/>
            <person name="Lappas C."/>
            <person name="Markelz B."/>
            <person name="Flanagan C."/>
            <person name="Crowell C."/>
            <person name="Gurson J."/>
            <person name="Lomo C."/>
            <person name="Sear C."/>
            <person name="Strub G."/>
            <person name="Cielo C."/>
            <person name="Slater S."/>
        </authorList>
    </citation>
    <scope>NUCLEOTIDE SEQUENCE [LARGE SCALE GENOMIC DNA]</scope>
    <source>
        <strain evidence="3">C58 / ATCC 33970</strain>
    </source>
</reference>